<dbReference type="InterPro" id="IPR038713">
    <property type="entry name" value="Terminase_Gp1_N_sf"/>
</dbReference>
<dbReference type="Proteomes" id="UP000286287">
    <property type="component" value="Unassembled WGS sequence"/>
</dbReference>
<proteinExistence type="predicted"/>
<sequence>MPRKTATPQPKQKRGKGTTPAPRRTKKGPRAPRPEPEVSPLTPAAQTFLDKLQACSAQEQKFVLAKLDGLSNTEAAKKADYSPRTAKEQGSRLLTRVHVDEAIKAGWVARGITPQSILAGIQEMVEFDPDDVMSCVNEIVTDWEEVLASTVLADVRLELEVVEEMLRNLPPAPRKRRGEKEPEPDPYEVERGVLEAEVVRLRKRETQLAVQVRKNPDALVMEKRSRLRPVPFVDLDKVRQAGKSKFITNVKNTAHGRTIEMLSRKDVLDMGGRALGMFREHHILSGPNGGPIESKATVDYDSLSPERIAEEYAKLLGQADES</sequence>
<keyword evidence="3" id="KW-1185">Reference proteome</keyword>
<dbReference type="GO" id="GO:0051276">
    <property type="term" value="P:chromosome organization"/>
    <property type="evidence" value="ECO:0007669"/>
    <property type="project" value="InterPro"/>
</dbReference>
<evidence type="ECO:0000256" key="1">
    <source>
        <dbReference type="SAM" id="MobiDB-lite"/>
    </source>
</evidence>
<evidence type="ECO:0000313" key="2">
    <source>
        <dbReference type="EMBL" id="RJF74450.1"/>
    </source>
</evidence>
<dbReference type="EMBL" id="QYUJ01000010">
    <property type="protein sequence ID" value="RJF74450.1"/>
    <property type="molecule type" value="Genomic_DNA"/>
</dbReference>
<gene>
    <name evidence="2" type="ORF">D3875_04005</name>
</gene>
<dbReference type="Gene3D" id="1.10.10.1400">
    <property type="entry name" value="Terminase, small subunit, N-terminal DNA-binding domain, HTH motif"/>
    <property type="match status" value="1"/>
</dbReference>
<dbReference type="OrthoDB" id="8227562at2"/>
<reference evidence="2 3" key="1">
    <citation type="submission" date="2018-09" db="EMBL/GenBank/DDBJ databases">
        <authorList>
            <person name="Zhu H."/>
        </authorList>
    </citation>
    <scope>NUCLEOTIDE SEQUENCE [LARGE SCALE GENOMIC DNA]</scope>
    <source>
        <strain evidence="2 3">K2S05-167</strain>
    </source>
</reference>
<accession>A0A418VEB7</accession>
<name>A0A418VEB7_9DEIO</name>
<dbReference type="InterPro" id="IPR005335">
    <property type="entry name" value="Terminase_ssu"/>
</dbReference>
<dbReference type="AlphaFoldDB" id="A0A418VEB7"/>
<dbReference type="Pfam" id="PF03592">
    <property type="entry name" value="Terminase_2"/>
    <property type="match status" value="1"/>
</dbReference>
<feature type="region of interest" description="Disordered" evidence="1">
    <location>
        <begin position="1"/>
        <end position="43"/>
    </location>
</feature>
<feature type="compositionally biased region" description="Polar residues" evidence="1">
    <location>
        <begin position="1"/>
        <end position="10"/>
    </location>
</feature>
<dbReference type="RefSeq" id="WP_119761378.1">
    <property type="nucleotide sequence ID" value="NZ_QYUJ01000010.1"/>
</dbReference>
<organism evidence="2 3">
    <name type="scientific">Deinococcus cavernae</name>
    <dbReference type="NCBI Taxonomy" id="2320857"/>
    <lineage>
        <taxon>Bacteria</taxon>
        <taxon>Thermotogati</taxon>
        <taxon>Deinococcota</taxon>
        <taxon>Deinococci</taxon>
        <taxon>Deinococcales</taxon>
        <taxon>Deinococcaceae</taxon>
        <taxon>Deinococcus</taxon>
    </lineage>
</organism>
<dbReference type="SUPFAM" id="SSF46894">
    <property type="entry name" value="C-terminal effector domain of the bipartite response regulators"/>
    <property type="match status" value="1"/>
</dbReference>
<dbReference type="GO" id="GO:0006355">
    <property type="term" value="P:regulation of DNA-templated transcription"/>
    <property type="evidence" value="ECO:0007669"/>
    <property type="project" value="InterPro"/>
</dbReference>
<dbReference type="InterPro" id="IPR016032">
    <property type="entry name" value="Sig_transdc_resp-reg_C-effctor"/>
</dbReference>
<protein>
    <submittedName>
        <fullName evidence="2">Uncharacterized protein</fullName>
    </submittedName>
</protein>
<dbReference type="GO" id="GO:0003677">
    <property type="term" value="F:DNA binding"/>
    <property type="evidence" value="ECO:0007669"/>
    <property type="project" value="InterPro"/>
</dbReference>
<comment type="caution">
    <text evidence="2">The sequence shown here is derived from an EMBL/GenBank/DDBJ whole genome shotgun (WGS) entry which is preliminary data.</text>
</comment>
<evidence type="ECO:0000313" key="3">
    <source>
        <dbReference type="Proteomes" id="UP000286287"/>
    </source>
</evidence>